<organism evidence="2 3">
    <name type="scientific">Microbacterium deminutum</name>
    <dbReference type="NCBI Taxonomy" id="344164"/>
    <lineage>
        <taxon>Bacteria</taxon>
        <taxon>Bacillati</taxon>
        <taxon>Actinomycetota</taxon>
        <taxon>Actinomycetes</taxon>
        <taxon>Micrococcales</taxon>
        <taxon>Microbacteriaceae</taxon>
        <taxon>Microbacterium</taxon>
    </lineage>
</organism>
<name>A0ABP5BPD5_9MICO</name>
<reference evidence="3" key="1">
    <citation type="journal article" date="2019" name="Int. J. Syst. Evol. Microbiol.">
        <title>The Global Catalogue of Microorganisms (GCM) 10K type strain sequencing project: providing services to taxonomists for standard genome sequencing and annotation.</title>
        <authorList>
            <consortium name="The Broad Institute Genomics Platform"/>
            <consortium name="The Broad Institute Genome Sequencing Center for Infectious Disease"/>
            <person name="Wu L."/>
            <person name="Ma J."/>
        </authorList>
    </citation>
    <scope>NUCLEOTIDE SEQUENCE [LARGE SCALE GENOMIC DNA]</scope>
    <source>
        <strain evidence="3">JCM 14901</strain>
    </source>
</reference>
<dbReference type="InterPro" id="IPR004360">
    <property type="entry name" value="Glyas_Fos-R_dOase_dom"/>
</dbReference>
<keyword evidence="3" id="KW-1185">Reference proteome</keyword>
<sequence length="115" mass="12827">MPEHNRIDLIEFPVGGGDLAAARVFYEAVFAWRFTDYGEYLDTSDSGVTAGFNAVDDGTRQRQPLAVLYVDDLEAARERVTDAGGTIRHDIYEFPGGRRFHFVDPAGNELAVWSQ</sequence>
<dbReference type="PROSITE" id="PS51819">
    <property type="entry name" value="VOC"/>
    <property type="match status" value="1"/>
</dbReference>
<proteinExistence type="predicted"/>
<feature type="domain" description="VOC" evidence="1">
    <location>
        <begin position="6"/>
        <end position="115"/>
    </location>
</feature>
<dbReference type="CDD" id="cd07247">
    <property type="entry name" value="SgaA_N_like"/>
    <property type="match status" value="1"/>
</dbReference>
<dbReference type="PANTHER" id="PTHR33993">
    <property type="entry name" value="GLYOXALASE-RELATED"/>
    <property type="match status" value="1"/>
</dbReference>
<dbReference type="InterPro" id="IPR052164">
    <property type="entry name" value="Anthracycline_SecMetBiosynth"/>
</dbReference>
<evidence type="ECO:0000259" key="1">
    <source>
        <dbReference type="PROSITE" id="PS51819"/>
    </source>
</evidence>
<dbReference type="RefSeq" id="WP_344091424.1">
    <property type="nucleotide sequence ID" value="NZ_BAAAOG010000001.1"/>
</dbReference>
<dbReference type="EMBL" id="BAAAOG010000001">
    <property type="protein sequence ID" value="GAA1948476.1"/>
    <property type="molecule type" value="Genomic_DNA"/>
</dbReference>
<dbReference type="InterPro" id="IPR037523">
    <property type="entry name" value="VOC_core"/>
</dbReference>
<evidence type="ECO:0000313" key="2">
    <source>
        <dbReference type="EMBL" id="GAA1948476.1"/>
    </source>
</evidence>
<comment type="caution">
    <text evidence="2">The sequence shown here is derived from an EMBL/GenBank/DDBJ whole genome shotgun (WGS) entry which is preliminary data.</text>
</comment>
<dbReference type="Gene3D" id="3.10.180.10">
    <property type="entry name" value="2,3-Dihydroxybiphenyl 1,2-Dioxygenase, domain 1"/>
    <property type="match status" value="1"/>
</dbReference>
<accession>A0ABP5BPD5</accession>
<gene>
    <name evidence="2" type="ORF">GCM10009776_08110</name>
</gene>
<dbReference type="PANTHER" id="PTHR33993:SF1">
    <property type="entry name" value="GLYOXALASE FAMILY PROTEIN"/>
    <property type="match status" value="1"/>
</dbReference>
<dbReference type="InterPro" id="IPR029068">
    <property type="entry name" value="Glyas_Bleomycin-R_OHBP_Dase"/>
</dbReference>
<dbReference type="Proteomes" id="UP001499933">
    <property type="component" value="Unassembled WGS sequence"/>
</dbReference>
<protein>
    <submittedName>
        <fullName evidence="2">VOC family protein</fullName>
    </submittedName>
</protein>
<dbReference type="SUPFAM" id="SSF54593">
    <property type="entry name" value="Glyoxalase/Bleomycin resistance protein/Dihydroxybiphenyl dioxygenase"/>
    <property type="match status" value="1"/>
</dbReference>
<dbReference type="Pfam" id="PF00903">
    <property type="entry name" value="Glyoxalase"/>
    <property type="match status" value="1"/>
</dbReference>
<evidence type="ECO:0000313" key="3">
    <source>
        <dbReference type="Proteomes" id="UP001499933"/>
    </source>
</evidence>